<dbReference type="Gene3D" id="3.90.25.10">
    <property type="entry name" value="UDP-galactose 4-epimerase, domain 1"/>
    <property type="match status" value="1"/>
</dbReference>
<dbReference type="InterPro" id="IPR016040">
    <property type="entry name" value="NAD(P)-bd_dom"/>
</dbReference>
<accession>A0ABU2UL59</accession>
<evidence type="ECO:0000313" key="4">
    <source>
        <dbReference type="Proteomes" id="UP001180489"/>
    </source>
</evidence>
<sequence>MVPMILVTGATGTTGTDVVRHLAARGAPVRALTRDPARASLPEGVRAVPGHPRDPASLAAAFEGVEAAFLVGVFGPDDGPYDQGLVAAARAAGVRRIVKLSAIATGDPRLGSFGTWHLPGEEAVRASGLEWTILRPSSFASNTLGWAPAISQDIPVPNSMGDGGQGVVDPRDLAEAAVAALLDARHSGRTYTLTGPEVLSAHEQAAVLADVIGRPVRLHDLSPEEHAARFRAAGLPEAHARDFLLAARVVREGGNAVVTEDMTEVLGRPARSYREWATDHKGAFQDPHPDHPGTGSGHPPAPADG</sequence>
<dbReference type="InterPro" id="IPR036291">
    <property type="entry name" value="NAD(P)-bd_dom_sf"/>
</dbReference>
<dbReference type="InterPro" id="IPR051604">
    <property type="entry name" value="Ergot_Alk_Oxidoreductase"/>
</dbReference>
<evidence type="ECO:0000256" key="1">
    <source>
        <dbReference type="SAM" id="MobiDB-lite"/>
    </source>
</evidence>
<comment type="caution">
    <text evidence="3">The sequence shown here is derived from an EMBL/GenBank/DDBJ whole genome shotgun (WGS) entry which is preliminary data.</text>
</comment>
<feature type="region of interest" description="Disordered" evidence="1">
    <location>
        <begin position="281"/>
        <end position="305"/>
    </location>
</feature>
<proteinExistence type="predicted"/>
<name>A0ABU2UL59_9ACTN</name>
<gene>
    <name evidence="3" type="ORF">RM863_17915</name>
</gene>
<dbReference type="PANTHER" id="PTHR43162">
    <property type="match status" value="1"/>
</dbReference>
<dbReference type="SUPFAM" id="SSF51735">
    <property type="entry name" value="NAD(P)-binding Rossmann-fold domains"/>
    <property type="match status" value="1"/>
</dbReference>
<dbReference type="Gene3D" id="3.40.50.720">
    <property type="entry name" value="NAD(P)-binding Rossmann-like Domain"/>
    <property type="match status" value="1"/>
</dbReference>
<reference evidence="3" key="1">
    <citation type="submission" date="2024-05" db="EMBL/GenBank/DDBJ databases">
        <title>30 novel species of actinomycetes from the DSMZ collection.</title>
        <authorList>
            <person name="Nouioui I."/>
        </authorList>
    </citation>
    <scope>NUCLEOTIDE SEQUENCE</scope>
    <source>
        <strain evidence="3">DSM 41014</strain>
    </source>
</reference>
<feature type="compositionally biased region" description="Basic and acidic residues" evidence="1">
    <location>
        <begin position="281"/>
        <end position="291"/>
    </location>
</feature>
<organism evidence="3 4">
    <name type="scientific">Streptomyces hintoniae</name>
    <dbReference type="NCBI Taxonomy" id="3075521"/>
    <lineage>
        <taxon>Bacteria</taxon>
        <taxon>Bacillati</taxon>
        <taxon>Actinomycetota</taxon>
        <taxon>Actinomycetes</taxon>
        <taxon>Kitasatosporales</taxon>
        <taxon>Streptomycetaceae</taxon>
        <taxon>Streptomyces</taxon>
    </lineage>
</organism>
<dbReference type="Pfam" id="PF13460">
    <property type="entry name" value="NAD_binding_10"/>
    <property type="match status" value="1"/>
</dbReference>
<feature type="domain" description="NAD(P)-binding" evidence="2">
    <location>
        <begin position="9"/>
        <end position="182"/>
    </location>
</feature>
<dbReference type="Proteomes" id="UP001180489">
    <property type="component" value="Unassembled WGS sequence"/>
</dbReference>
<keyword evidence="4" id="KW-1185">Reference proteome</keyword>
<dbReference type="EMBL" id="JAVRFF010000019">
    <property type="protein sequence ID" value="MDT0474008.1"/>
    <property type="molecule type" value="Genomic_DNA"/>
</dbReference>
<evidence type="ECO:0000259" key="2">
    <source>
        <dbReference type="Pfam" id="PF13460"/>
    </source>
</evidence>
<evidence type="ECO:0000313" key="3">
    <source>
        <dbReference type="EMBL" id="MDT0474008.1"/>
    </source>
</evidence>
<protein>
    <submittedName>
        <fullName evidence="3">NAD(P)H-binding protein</fullName>
    </submittedName>
</protein>
<dbReference type="PANTHER" id="PTHR43162:SF1">
    <property type="entry name" value="PRESTALK A DIFFERENTIATION PROTEIN A"/>
    <property type="match status" value="1"/>
</dbReference>